<evidence type="ECO:0000259" key="3">
    <source>
        <dbReference type="PROSITE" id="PS51372"/>
    </source>
</evidence>
<dbReference type="PROSITE" id="PS51372">
    <property type="entry name" value="PRD_2"/>
    <property type="match status" value="1"/>
</dbReference>
<dbReference type="Gene3D" id="3.40.50.510">
    <property type="entry name" value="Phosphotransferase system, mannose-type IIA component"/>
    <property type="match status" value="1"/>
</dbReference>
<proteinExistence type="predicted"/>
<gene>
    <name evidence="4" type="ORF">JZO67_004889</name>
</gene>
<dbReference type="Pfam" id="PF00874">
    <property type="entry name" value="PRD"/>
    <property type="match status" value="1"/>
</dbReference>
<keyword evidence="1" id="KW-0808">Transferase</keyword>
<evidence type="ECO:0000256" key="1">
    <source>
        <dbReference type="ARBA" id="ARBA00022679"/>
    </source>
</evidence>
<sequence length="799" mass="92155">MKLSREEEILLEVDLSTKEAILKDSYEEFGRDALSLSVDLSIDRSNVSRILNNLWNNGSLAKIQGKPTYYFSKNVVEQFFPTVFIPSTLEAGIDLKKFLSEHANEEKSSEISLSQNYYGFFSPNGSMYRQAQQLISHFFPKPLINQFIIYGAASTGKRTLVNYLFDEGKKAGVFTKHEKPFFIDVDKLILSEEKYADLLLGSVYGNSKRKGLLTKLEHGLLVIDRAECLPTTIYQLLRQVGESGYFYEFNQPSKERILKVSILFLVEEEVTSPMTQSVLLPNFCEKPIAEKIQFCLHFLEKAANISNQSIKVHKDILSCLVTSDYQNNLAQLEQEIFSAVSRARFSAKSDNQMIAEITFDELSDNVLERITITNPLVAELNSYLNCWETDSLYFVPQTQDNTELIKKRLTEEQRNTSIIGNSQIIMDECMIIYNQFFSLSESEVQQIKAGPFWLIIKQQYSKKTSEKEKKGLVAFAHYLETYFEEKKRVYKPKKFVKIPIEANRFFTKATEIKKHLKKELGIILTNEEFDLAACYFMYLNQLSKKEQLPIVILCHGENIGLTYIKYINTLSLSPIELHAIDYVSEDDREFRTFIKEFKTMIKSINNGNGVIIASDIEPLTTIHSLIESELNIQCQTFSPVSLPLLLEIIKKIQLQNYSISDFKREDNKRELQVVTQSFDNELIDKLAHSLLADSLVFLDPNKTANILFTILEDLLTQLNLENSEEITVRFVVHCSFMLERVIKRETMNFPKLRDFINTNSSLFHSVEIHLSRLNNIFDIMIPSNEYAFVCEIFKDLYGI</sequence>
<dbReference type="InterPro" id="IPR011608">
    <property type="entry name" value="PRD"/>
</dbReference>
<name>A0ABV0EW75_9ENTE</name>
<dbReference type="Gene3D" id="3.40.50.300">
    <property type="entry name" value="P-loop containing nucleotide triphosphate hydrolases"/>
    <property type="match status" value="1"/>
</dbReference>
<comment type="caution">
    <text evidence="4">The sequence shown here is derived from an EMBL/GenBank/DDBJ whole genome shotgun (WGS) entry which is preliminary data.</text>
</comment>
<organism evidence="4 5">
    <name type="scientific">Candidatus Enterococcus ferrettii</name>
    <dbReference type="NCBI Taxonomy" id="2815324"/>
    <lineage>
        <taxon>Bacteria</taxon>
        <taxon>Bacillati</taxon>
        <taxon>Bacillota</taxon>
        <taxon>Bacilli</taxon>
        <taxon>Lactobacillales</taxon>
        <taxon>Enterococcaceae</taxon>
        <taxon>Enterococcus</taxon>
    </lineage>
</organism>
<evidence type="ECO:0000313" key="5">
    <source>
        <dbReference type="Proteomes" id="UP000664357"/>
    </source>
</evidence>
<evidence type="ECO:0000313" key="4">
    <source>
        <dbReference type="EMBL" id="MEO1772906.1"/>
    </source>
</evidence>
<dbReference type="PROSITE" id="PS51096">
    <property type="entry name" value="PTS_EIIA_TYPE_4"/>
    <property type="match status" value="1"/>
</dbReference>
<reference evidence="4 5" key="2">
    <citation type="submission" date="2024-02" db="EMBL/GenBank/DDBJ databases">
        <title>The Genome Sequence of Enterococcus sp. DIV0159.</title>
        <authorList>
            <person name="Earl A."/>
            <person name="Manson A."/>
            <person name="Gilmore M."/>
            <person name="Sanders J."/>
            <person name="Shea T."/>
            <person name="Howe W."/>
            <person name="Livny J."/>
            <person name="Cuomo C."/>
            <person name="Neafsey D."/>
            <person name="Birren B."/>
        </authorList>
    </citation>
    <scope>NUCLEOTIDE SEQUENCE [LARGE SCALE GENOMIC DNA]</scope>
    <source>
        <strain evidence="4 5">665A</strain>
    </source>
</reference>
<feature type="domain" description="PRD" evidence="3">
    <location>
        <begin position="698"/>
        <end position="799"/>
    </location>
</feature>
<keyword evidence="5" id="KW-1185">Reference proteome</keyword>
<dbReference type="EMBL" id="JAFREL020000006">
    <property type="protein sequence ID" value="MEO1772906.1"/>
    <property type="molecule type" value="Genomic_DNA"/>
</dbReference>
<dbReference type="SUPFAM" id="SSF52540">
    <property type="entry name" value="P-loop containing nucleoside triphosphate hydrolases"/>
    <property type="match status" value="1"/>
</dbReference>
<dbReference type="Proteomes" id="UP000664357">
    <property type="component" value="Unassembled WGS sequence"/>
</dbReference>
<dbReference type="SUPFAM" id="SSF53062">
    <property type="entry name" value="PTS system fructose IIA component-like"/>
    <property type="match status" value="1"/>
</dbReference>
<accession>A0ABV0EW75</accession>
<protein>
    <recommendedName>
        <fullName evidence="6">Transcriptional antiterminator</fullName>
    </recommendedName>
</protein>
<dbReference type="InterPro" id="IPR036662">
    <property type="entry name" value="PTS_EIIA_man-typ_sf"/>
</dbReference>
<dbReference type="InterPro" id="IPR027417">
    <property type="entry name" value="P-loop_NTPase"/>
</dbReference>
<reference evidence="4 5" key="1">
    <citation type="submission" date="2021-03" db="EMBL/GenBank/DDBJ databases">
        <authorList>
            <person name="Gilmore M.S."/>
            <person name="Schwartzman J."/>
            <person name="Van Tyne D."/>
            <person name="Martin M."/>
            <person name="Earl A.M."/>
            <person name="Manson A.L."/>
            <person name="Straub T."/>
            <person name="Salamzade R."/>
            <person name="Saavedra J."/>
            <person name="Lebreton F."/>
            <person name="Prichula J."/>
            <person name="Schaufler K."/>
            <person name="Gaca A."/>
            <person name="Sgardioli B."/>
            <person name="Wagenaar J."/>
            <person name="Strong T."/>
        </authorList>
    </citation>
    <scope>NUCLEOTIDE SEQUENCE [LARGE SCALE GENOMIC DNA]</scope>
    <source>
        <strain evidence="4 5">665A</strain>
    </source>
</reference>
<dbReference type="InterPro" id="IPR004701">
    <property type="entry name" value="PTS_EIIA_man-typ"/>
</dbReference>
<dbReference type="Gene3D" id="1.10.1790.10">
    <property type="entry name" value="PRD domain"/>
    <property type="match status" value="1"/>
</dbReference>
<evidence type="ECO:0008006" key="6">
    <source>
        <dbReference type="Google" id="ProtNLM"/>
    </source>
</evidence>
<dbReference type="SUPFAM" id="SSF63520">
    <property type="entry name" value="PTS-regulatory domain, PRD"/>
    <property type="match status" value="1"/>
</dbReference>
<dbReference type="InterPro" id="IPR036634">
    <property type="entry name" value="PRD_sf"/>
</dbReference>
<feature type="domain" description="PTS EIIA type-4" evidence="2">
    <location>
        <begin position="547"/>
        <end position="682"/>
    </location>
</feature>
<evidence type="ECO:0000259" key="2">
    <source>
        <dbReference type="PROSITE" id="PS51096"/>
    </source>
</evidence>